<protein>
    <submittedName>
        <fullName evidence="2">Uncharacterized protein</fullName>
    </submittedName>
</protein>
<keyword evidence="3" id="KW-1185">Reference proteome</keyword>
<evidence type="ECO:0000313" key="3">
    <source>
        <dbReference type="Proteomes" id="UP000708208"/>
    </source>
</evidence>
<organism evidence="2 3">
    <name type="scientific">Allacma fusca</name>
    <dbReference type="NCBI Taxonomy" id="39272"/>
    <lineage>
        <taxon>Eukaryota</taxon>
        <taxon>Metazoa</taxon>
        <taxon>Ecdysozoa</taxon>
        <taxon>Arthropoda</taxon>
        <taxon>Hexapoda</taxon>
        <taxon>Collembola</taxon>
        <taxon>Symphypleona</taxon>
        <taxon>Sminthuridae</taxon>
        <taxon>Allacma</taxon>
    </lineage>
</organism>
<reference evidence="2" key="1">
    <citation type="submission" date="2021-06" db="EMBL/GenBank/DDBJ databases">
        <authorList>
            <person name="Hodson N. C."/>
            <person name="Mongue J. A."/>
            <person name="Jaron S. K."/>
        </authorList>
    </citation>
    <scope>NUCLEOTIDE SEQUENCE</scope>
</reference>
<dbReference type="Proteomes" id="UP000708208">
    <property type="component" value="Unassembled WGS sequence"/>
</dbReference>
<sequence>MLTKSEVRLNFKILKILTHLYCLPIEISVETGKIRIGGSRKKILSFVVLEILKILHAMLLDQNSKRPWRAYSFTELLTITLPILMTGATFGMLPVYILKPNSSFFLYSLVPEGSQNWLVLTAIISLDFYLWVYYLAIIMFVTFLQLSFFQRVNSLLKEKLFLKQIEPGPHNILIVNQNLKLIRKIHSSVHHYNLVFAGISFNLKCTCIISAIVELSFAVKYFSVSPVEGLANFLLGINSMVIYPAIYNNCFRIPEQVPRLKKQIRVRSRSLPSKISITLARQELEALPNLGIKDGSFRTFQKSSTPIFVDFVIQNVVALLISFHS</sequence>
<feature type="transmembrane region" description="Helical" evidence="1">
    <location>
        <begin position="233"/>
        <end position="251"/>
    </location>
</feature>
<feature type="transmembrane region" description="Helical" evidence="1">
    <location>
        <begin position="192"/>
        <end position="213"/>
    </location>
</feature>
<feature type="transmembrane region" description="Helical" evidence="1">
    <location>
        <begin position="43"/>
        <end position="59"/>
    </location>
</feature>
<keyword evidence="1" id="KW-0472">Membrane</keyword>
<accession>A0A8J2KH55</accession>
<feature type="transmembrane region" description="Helical" evidence="1">
    <location>
        <begin position="104"/>
        <end position="124"/>
    </location>
</feature>
<dbReference type="EMBL" id="CAJVCH010281997">
    <property type="protein sequence ID" value="CAG7784757.1"/>
    <property type="molecule type" value="Genomic_DNA"/>
</dbReference>
<feature type="transmembrane region" description="Helical" evidence="1">
    <location>
        <begin position="130"/>
        <end position="149"/>
    </location>
</feature>
<comment type="caution">
    <text evidence="2">The sequence shown here is derived from an EMBL/GenBank/DDBJ whole genome shotgun (WGS) entry which is preliminary data.</text>
</comment>
<feature type="transmembrane region" description="Helical" evidence="1">
    <location>
        <begin position="79"/>
        <end position="97"/>
    </location>
</feature>
<evidence type="ECO:0000313" key="2">
    <source>
        <dbReference type="EMBL" id="CAG7784757.1"/>
    </source>
</evidence>
<keyword evidence="1" id="KW-0812">Transmembrane</keyword>
<proteinExistence type="predicted"/>
<keyword evidence="1" id="KW-1133">Transmembrane helix</keyword>
<evidence type="ECO:0000256" key="1">
    <source>
        <dbReference type="SAM" id="Phobius"/>
    </source>
</evidence>
<name>A0A8J2KH55_9HEXA</name>
<dbReference type="AlphaFoldDB" id="A0A8J2KH55"/>
<gene>
    <name evidence="2" type="ORF">AFUS01_LOCUS23424</name>
</gene>